<evidence type="ECO:0000313" key="2">
    <source>
        <dbReference type="EMBL" id="PRQ04591.1"/>
    </source>
</evidence>
<dbReference type="Gene3D" id="3.40.50.720">
    <property type="entry name" value="NAD(P)-binding Rossmann-like Domain"/>
    <property type="match status" value="1"/>
</dbReference>
<comment type="caution">
    <text evidence="2">The sequence shown here is derived from an EMBL/GenBank/DDBJ whole genome shotgun (WGS) entry which is preliminary data.</text>
</comment>
<dbReference type="Pfam" id="PF00106">
    <property type="entry name" value="adh_short"/>
    <property type="match status" value="1"/>
</dbReference>
<dbReference type="PANTHER" id="PTHR43157">
    <property type="entry name" value="PHOSPHATIDYLINOSITOL-GLYCAN BIOSYNTHESIS CLASS F PROTEIN-RELATED"/>
    <property type="match status" value="1"/>
</dbReference>
<evidence type="ECO:0000256" key="1">
    <source>
        <dbReference type="ARBA" id="ARBA00023002"/>
    </source>
</evidence>
<dbReference type="EC" id="1.1.1.14" evidence="2"/>
<dbReference type="InterPro" id="IPR027417">
    <property type="entry name" value="P-loop_NTPase"/>
</dbReference>
<dbReference type="OrthoDB" id="9777890at2"/>
<dbReference type="SUPFAM" id="SSF51735">
    <property type="entry name" value="NAD(P)-binding Rossmann-fold domains"/>
    <property type="match status" value="1"/>
</dbReference>
<keyword evidence="1 2" id="KW-0560">Oxidoreductase</keyword>
<dbReference type="InterPro" id="IPR002347">
    <property type="entry name" value="SDR_fam"/>
</dbReference>
<dbReference type="AlphaFoldDB" id="A0A2S9YHQ8"/>
<dbReference type="Gene3D" id="3.40.50.300">
    <property type="entry name" value="P-loop containing nucleotide triphosphate hydrolases"/>
    <property type="match status" value="1"/>
</dbReference>
<dbReference type="PANTHER" id="PTHR43157:SF31">
    <property type="entry name" value="PHOSPHATIDYLINOSITOL-GLYCAN BIOSYNTHESIS CLASS F PROTEIN"/>
    <property type="match status" value="1"/>
</dbReference>
<sequence>MTMRETSRDYKNPHRPAPLRWLNRAGQLAASLGAVGSRGFDIDELEQTARDNTGLANFGDPRYREPLRQLLWSMTHEAQLNTLGGLVQRTRVVEALVTRLRIEQLFTAHPEINDIELGPVIAIAGFQRTGTTKLHRLLAADPDTRSLRSWEALCPAPTPAEGRTGTATRIRRARFAQGAASYMAPDFFAVHPIEHQAPEEDILLLDLCFLSQTPESIMHVPTYAAWAQAQDPRFAYEYLARCMKLLMWQRPARRWVLKTPHHLEHLDTLAAVFSDLTVVQTHRDPLATTASFCSMVAHARGIFSDEVDPAEVGRHWLAKLRHVGQRASSVRERGQLRVCDVRYADLLEDPIREVGRIYAAAGLELTAPVVASMRDHDGANQANRHGVHRYELIDFGLSPAAVNDALGFLRDMPATPVTGSSGATGSRPAAEDVQATGVGHQSPITATLTGVLDLLSQRTHVTDRSPLDDSVRMDGRVCLVTGANTGLGLATARSLARRGATLILACRSGIPETADTLIAETGNPNISMLGVDLADLDSVDRLCDTLRDRGTAVDVVVLNAGLMPLSDRPSAQGYEVMFGVHVLANATLLRRFIEDGVLRPASGSADRPRVVIVSSEAHRSAPPTTIDEIGAYFNYGARDGMREYGRSKLELCALGIHLRRLIATGELLPAQPTPIPWLAVHMLCPGPVASSLAREAPSWMRPWLDPLMRLSFKSPEQACLAVDYLACAPALEGHAGEYLHMLRPRPVAAAASDPEFAAAVWNTCARISTEHAQT</sequence>
<evidence type="ECO:0000313" key="3">
    <source>
        <dbReference type="Proteomes" id="UP000238823"/>
    </source>
</evidence>
<gene>
    <name evidence="2" type="primary">polS_1</name>
    <name evidence="2" type="ORF">ENSA7_50820</name>
</gene>
<dbReference type="InterPro" id="IPR036291">
    <property type="entry name" value="NAD(P)-bd_dom_sf"/>
</dbReference>
<accession>A0A2S9YHQ8</accession>
<organism evidence="2 3">
    <name type="scientific">Enhygromyxa salina</name>
    <dbReference type="NCBI Taxonomy" id="215803"/>
    <lineage>
        <taxon>Bacteria</taxon>
        <taxon>Pseudomonadati</taxon>
        <taxon>Myxococcota</taxon>
        <taxon>Polyangia</taxon>
        <taxon>Nannocystales</taxon>
        <taxon>Nannocystaceae</taxon>
        <taxon>Enhygromyxa</taxon>
    </lineage>
</organism>
<dbReference type="SUPFAM" id="SSF52540">
    <property type="entry name" value="P-loop containing nucleoside triphosphate hydrolases"/>
    <property type="match status" value="1"/>
</dbReference>
<reference evidence="2 3" key="1">
    <citation type="submission" date="2018-03" db="EMBL/GenBank/DDBJ databases">
        <title>Draft Genome Sequences of the Obligatory Marine Myxobacteria Enhygromyxa salina SWB007.</title>
        <authorList>
            <person name="Poehlein A."/>
            <person name="Moghaddam J.A."/>
            <person name="Harms H."/>
            <person name="Alanjari M."/>
            <person name="Koenig G.M."/>
            <person name="Daniel R."/>
            <person name="Schaeberle T.F."/>
        </authorList>
    </citation>
    <scope>NUCLEOTIDE SEQUENCE [LARGE SCALE GENOMIC DNA]</scope>
    <source>
        <strain evidence="2 3">SWB007</strain>
    </source>
</reference>
<proteinExistence type="predicted"/>
<dbReference type="Pfam" id="PF13469">
    <property type="entry name" value="Sulfotransfer_3"/>
    <property type="match status" value="1"/>
</dbReference>
<protein>
    <submittedName>
        <fullName evidence="2">Sorbitol dehydrogenase</fullName>
        <ecNumber evidence="2">1.1.1.14</ecNumber>
    </submittedName>
</protein>
<dbReference type="EMBL" id="PVNL01000102">
    <property type="protein sequence ID" value="PRQ04591.1"/>
    <property type="molecule type" value="Genomic_DNA"/>
</dbReference>
<dbReference type="RefSeq" id="WP_106091981.1">
    <property type="nucleotide sequence ID" value="NZ_PVNL01000102.1"/>
</dbReference>
<dbReference type="PRINTS" id="PR00081">
    <property type="entry name" value="GDHRDH"/>
</dbReference>
<dbReference type="GO" id="GO:0003939">
    <property type="term" value="F:L-iditol 2-dehydrogenase (NAD+) activity"/>
    <property type="evidence" value="ECO:0007669"/>
    <property type="project" value="UniProtKB-EC"/>
</dbReference>
<dbReference type="Proteomes" id="UP000238823">
    <property type="component" value="Unassembled WGS sequence"/>
</dbReference>
<name>A0A2S9YHQ8_9BACT</name>